<accession>A0ABR4N607</accession>
<dbReference type="InterPro" id="IPR011009">
    <property type="entry name" value="Kinase-like_dom_sf"/>
</dbReference>
<evidence type="ECO:0000256" key="12">
    <source>
        <dbReference type="SAM" id="MobiDB-lite"/>
    </source>
</evidence>
<gene>
    <name evidence="14" type="ORF">HK105_205450</name>
</gene>
<comment type="catalytic activity">
    <reaction evidence="9">
        <text>L-seryl-[protein] + ATP = O-phospho-L-seryl-[protein] + ADP + H(+)</text>
        <dbReference type="Rhea" id="RHEA:17989"/>
        <dbReference type="Rhea" id="RHEA-COMP:9863"/>
        <dbReference type="Rhea" id="RHEA-COMP:11604"/>
        <dbReference type="ChEBI" id="CHEBI:15378"/>
        <dbReference type="ChEBI" id="CHEBI:29999"/>
        <dbReference type="ChEBI" id="CHEBI:30616"/>
        <dbReference type="ChEBI" id="CHEBI:83421"/>
        <dbReference type="ChEBI" id="CHEBI:456216"/>
        <dbReference type="EC" id="2.7.11.1"/>
    </reaction>
</comment>
<dbReference type="Gene3D" id="1.10.510.10">
    <property type="entry name" value="Transferase(Phosphotransferase) domain 1"/>
    <property type="match status" value="1"/>
</dbReference>
<dbReference type="InterPro" id="IPR010684">
    <property type="entry name" value="RNA_pol_II_trans_fac_SIII_A"/>
</dbReference>
<evidence type="ECO:0000256" key="6">
    <source>
        <dbReference type="ARBA" id="ARBA00022777"/>
    </source>
</evidence>
<comment type="caution">
    <text evidence="14">The sequence shown here is derived from an EMBL/GenBank/DDBJ whole genome shotgun (WGS) entry which is preliminary data.</text>
</comment>
<evidence type="ECO:0000256" key="11">
    <source>
        <dbReference type="SAM" id="Coils"/>
    </source>
</evidence>
<evidence type="ECO:0000256" key="9">
    <source>
        <dbReference type="ARBA" id="ARBA00048679"/>
    </source>
</evidence>
<feature type="coiled-coil region" evidence="11">
    <location>
        <begin position="103"/>
        <end position="130"/>
    </location>
</feature>
<evidence type="ECO:0000256" key="8">
    <source>
        <dbReference type="ARBA" id="ARBA00047899"/>
    </source>
</evidence>
<dbReference type="EC" id="2.7.11.1" evidence="2"/>
<evidence type="ECO:0000256" key="5">
    <source>
        <dbReference type="ARBA" id="ARBA00022741"/>
    </source>
</evidence>
<dbReference type="PANTHER" id="PTHR48012:SF10">
    <property type="entry name" value="FI20177P1"/>
    <property type="match status" value="1"/>
</dbReference>
<comment type="similarity">
    <text evidence="1">Belongs to the protein kinase superfamily. STE Ser/Thr protein kinase family. STE20 subfamily.</text>
</comment>
<dbReference type="Gene3D" id="6.10.250.3180">
    <property type="match status" value="1"/>
</dbReference>
<keyword evidence="7 10" id="KW-0067">ATP-binding</keyword>
<evidence type="ECO:0000256" key="7">
    <source>
        <dbReference type="ARBA" id="ARBA00022840"/>
    </source>
</evidence>
<keyword evidence="4" id="KW-0808">Transferase</keyword>
<dbReference type="PANTHER" id="PTHR48012">
    <property type="entry name" value="STERILE20-LIKE KINASE, ISOFORM B-RELATED"/>
    <property type="match status" value="1"/>
</dbReference>
<evidence type="ECO:0000256" key="1">
    <source>
        <dbReference type="ARBA" id="ARBA00008874"/>
    </source>
</evidence>
<keyword evidence="6" id="KW-0418">Kinase</keyword>
<keyword evidence="5 10" id="KW-0547">Nucleotide-binding</keyword>
<dbReference type="Pfam" id="PF00069">
    <property type="entry name" value="Pkinase"/>
    <property type="match status" value="1"/>
</dbReference>
<organism evidence="14 15">
    <name type="scientific">Polyrhizophydium stewartii</name>
    <dbReference type="NCBI Taxonomy" id="2732419"/>
    <lineage>
        <taxon>Eukaryota</taxon>
        <taxon>Fungi</taxon>
        <taxon>Fungi incertae sedis</taxon>
        <taxon>Chytridiomycota</taxon>
        <taxon>Chytridiomycota incertae sedis</taxon>
        <taxon>Chytridiomycetes</taxon>
        <taxon>Rhizophydiales</taxon>
        <taxon>Rhizophydiales incertae sedis</taxon>
        <taxon>Polyrhizophydium</taxon>
    </lineage>
</organism>
<evidence type="ECO:0000259" key="13">
    <source>
        <dbReference type="PROSITE" id="PS50011"/>
    </source>
</evidence>
<feature type="binding site" evidence="10">
    <location>
        <position position="195"/>
    </location>
    <ligand>
        <name>ATP</name>
        <dbReference type="ChEBI" id="CHEBI:30616"/>
    </ligand>
</feature>
<evidence type="ECO:0000313" key="15">
    <source>
        <dbReference type="Proteomes" id="UP001527925"/>
    </source>
</evidence>
<evidence type="ECO:0000256" key="4">
    <source>
        <dbReference type="ARBA" id="ARBA00022679"/>
    </source>
</evidence>
<evidence type="ECO:0000256" key="3">
    <source>
        <dbReference type="ARBA" id="ARBA00022527"/>
    </source>
</evidence>
<comment type="catalytic activity">
    <reaction evidence="8">
        <text>L-threonyl-[protein] + ATP = O-phospho-L-threonyl-[protein] + ADP + H(+)</text>
        <dbReference type="Rhea" id="RHEA:46608"/>
        <dbReference type="Rhea" id="RHEA-COMP:11060"/>
        <dbReference type="Rhea" id="RHEA-COMP:11605"/>
        <dbReference type="ChEBI" id="CHEBI:15378"/>
        <dbReference type="ChEBI" id="CHEBI:30013"/>
        <dbReference type="ChEBI" id="CHEBI:30616"/>
        <dbReference type="ChEBI" id="CHEBI:61977"/>
        <dbReference type="ChEBI" id="CHEBI:456216"/>
        <dbReference type="EC" id="2.7.11.1"/>
    </reaction>
</comment>
<keyword evidence="3" id="KW-0723">Serine/threonine-protein kinase</keyword>
<dbReference type="EMBL" id="JADGIZ020000028">
    <property type="protein sequence ID" value="KAL2914909.1"/>
    <property type="molecule type" value="Genomic_DNA"/>
</dbReference>
<feature type="domain" description="Protein kinase" evidence="13">
    <location>
        <begin position="165"/>
        <end position="421"/>
    </location>
</feature>
<dbReference type="SUPFAM" id="SSF56112">
    <property type="entry name" value="Protein kinase-like (PK-like)"/>
    <property type="match status" value="1"/>
</dbReference>
<dbReference type="InterPro" id="IPR017441">
    <property type="entry name" value="Protein_kinase_ATP_BS"/>
</dbReference>
<keyword evidence="11" id="KW-0175">Coiled coil</keyword>
<feature type="compositionally biased region" description="Acidic residues" evidence="12">
    <location>
        <begin position="450"/>
        <end position="467"/>
    </location>
</feature>
<dbReference type="Proteomes" id="UP001527925">
    <property type="component" value="Unassembled WGS sequence"/>
</dbReference>
<dbReference type="CDD" id="cd06612">
    <property type="entry name" value="STKc_MST1_2"/>
    <property type="match status" value="1"/>
</dbReference>
<dbReference type="PROSITE" id="PS00107">
    <property type="entry name" value="PROTEIN_KINASE_ATP"/>
    <property type="match status" value="1"/>
</dbReference>
<evidence type="ECO:0000256" key="10">
    <source>
        <dbReference type="PROSITE-ProRule" id="PRU10141"/>
    </source>
</evidence>
<evidence type="ECO:0000313" key="14">
    <source>
        <dbReference type="EMBL" id="KAL2914909.1"/>
    </source>
</evidence>
<dbReference type="InterPro" id="IPR050629">
    <property type="entry name" value="STE20/SPS1-PAK"/>
</dbReference>
<reference evidence="14 15" key="1">
    <citation type="submission" date="2023-09" db="EMBL/GenBank/DDBJ databases">
        <title>Pangenome analysis of Batrachochytrium dendrobatidis and related Chytrids.</title>
        <authorList>
            <person name="Yacoub M.N."/>
            <person name="Stajich J.E."/>
            <person name="James T.Y."/>
        </authorList>
    </citation>
    <scope>NUCLEOTIDE SEQUENCE [LARGE SCALE GENOMIC DNA]</scope>
    <source>
        <strain evidence="14 15">JEL0888</strain>
    </source>
</reference>
<feature type="region of interest" description="Disordered" evidence="12">
    <location>
        <begin position="444"/>
        <end position="474"/>
    </location>
</feature>
<proteinExistence type="inferred from homology"/>
<sequence>MRVLADGRVPTLVELCLETLEAHVSALESVGDVPYALIRRVLLRCTPTQLRRIEDSSVDLAGESDELWEHHCMSEFADVRRAVSAGEMWPPPEGWRALYDAKRIEMEAKEQRLSARLRQMNREQQSMREMRKVQVLEHVPAARRSGGMMQLLTEHELQADPREVFELVAKVGEGSYGSVHKAVIKRTGQPCAIKKIPIDNDLEQNIKEIRIMTGFESAYVVQYYGSYFLEDELWIVMEFCAAGSVADVMRMCDSCLTEDMIATVCRHVLLGLVYLHDRRKIHRDVKAGQRPFRNILLNELGEAKLADFGVAGQLTDAVSKRVTVIGTPFWMAPEVIQEVGYGTNADIWSLGITCIEMAEGRPPYYHLHPMRAIFMIPSKPPPKLEAEEDFSEEFRQFIARCLTKNPLARPSARELLEDPFIKRSDDAAIREMVDQALVEIGKGRLNMVSSEDEDGDTDEEAGTDNDEASSRGRLEVQWRGVREMIRAR</sequence>
<evidence type="ECO:0000256" key="2">
    <source>
        <dbReference type="ARBA" id="ARBA00012513"/>
    </source>
</evidence>
<dbReference type="PROSITE" id="PS50011">
    <property type="entry name" value="PROTEIN_KINASE_DOM"/>
    <property type="match status" value="1"/>
</dbReference>
<name>A0ABR4N607_9FUNG</name>
<protein>
    <recommendedName>
        <fullName evidence="2">non-specific serine/threonine protein kinase</fullName>
        <ecNumber evidence="2">2.7.11.1</ecNumber>
    </recommendedName>
</protein>
<dbReference type="InterPro" id="IPR000719">
    <property type="entry name" value="Prot_kinase_dom"/>
</dbReference>
<dbReference type="Pfam" id="PF06881">
    <property type="entry name" value="Elongin_A"/>
    <property type="match status" value="1"/>
</dbReference>
<keyword evidence="15" id="KW-1185">Reference proteome</keyword>